<evidence type="ECO:0000313" key="2">
    <source>
        <dbReference type="Proteomes" id="UP001150941"/>
    </source>
</evidence>
<dbReference type="OrthoDB" id="432970at2759"/>
<organism evidence="1 2">
    <name type="scientific">Penicillium chermesinum</name>
    <dbReference type="NCBI Taxonomy" id="63820"/>
    <lineage>
        <taxon>Eukaryota</taxon>
        <taxon>Fungi</taxon>
        <taxon>Dikarya</taxon>
        <taxon>Ascomycota</taxon>
        <taxon>Pezizomycotina</taxon>
        <taxon>Eurotiomycetes</taxon>
        <taxon>Eurotiomycetidae</taxon>
        <taxon>Eurotiales</taxon>
        <taxon>Aspergillaceae</taxon>
        <taxon>Penicillium</taxon>
    </lineage>
</organism>
<dbReference type="RefSeq" id="XP_058333597.1">
    <property type="nucleotide sequence ID" value="XM_058470456.1"/>
</dbReference>
<protein>
    <submittedName>
        <fullName evidence="1">MYND finger domain-containing protein</fullName>
    </submittedName>
</protein>
<dbReference type="EMBL" id="JAPQKS010000002">
    <property type="protein sequence ID" value="KAJ5246176.1"/>
    <property type="molecule type" value="Genomic_DNA"/>
</dbReference>
<name>A0A9W9PHT6_9EURO</name>
<dbReference type="Proteomes" id="UP001150941">
    <property type="component" value="Unassembled WGS sequence"/>
</dbReference>
<gene>
    <name evidence="1" type="ORF">N7468_001159</name>
</gene>
<reference evidence="1" key="1">
    <citation type="submission" date="2022-11" db="EMBL/GenBank/DDBJ databases">
        <authorList>
            <person name="Petersen C."/>
        </authorList>
    </citation>
    <scope>NUCLEOTIDE SEQUENCE</scope>
    <source>
        <strain evidence="1">IBT 19713</strain>
    </source>
</reference>
<sequence>MSRIPLSDYPQIAGGYCPPLNHLLCENCHAIRPCSVKCLRADQNCHCRPECEASKETKALQEAFQRANIVIGPLSTPTSPESAYTLQTYIARPFTRLVQNTWLHGRSRHDTFRLLIDAYRWRVEEDQVGGTRFFDSLYQDPFNGGRRGFRQWMTLVEGCLGILPEWWTTETSQQCYMFAQAYHDWSVDRVVRVWDIQRFYGADQEMASQLAIFSETVVGTAGGLVSTSGLLRMMVKEEWMIGLDPLKRIFNSYYGVQENPGWDTSL</sequence>
<dbReference type="GeneID" id="83197759"/>
<evidence type="ECO:0000313" key="1">
    <source>
        <dbReference type="EMBL" id="KAJ5246176.1"/>
    </source>
</evidence>
<proteinExistence type="predicted"/>
<keyword evidence="2" id="KW-1185">Reference proteome</keyword>
<comment type="caution">
    <text evidence="1">The sequence shown here is derived from an EMBL/GenBank/DDBJ whole genome shotgun (WGS) entry which is preliminary data.</text>
</comment>
<dbReference type="AlphaFoldDB" id="A0A9W9PHT6"/>
<reference evidence="1" key="2">
    <citation type="journal article" date="2023" name="IMA Fungus">
        <title>Comparative genomic study of the Penicillium genus elucidates a diverse pangenome and 15 lateral gene transfer events.</title>
        <authorList>
            <person name="Petersen C."/>
            <person name="Sorensen T."/>
            <person name="Nielsen M.R."/>
            <person name="Sondergaard T.E."/>
            <person name="Sorensen J.L."/>
            <person name="Fitzpatrick D.A."/>
            <person name="Frisvad J.C."/>
            <person name="Nielsen K.L."/>
        </authorList>
    </citation>
    <scope>NUCLEOTIDE SEQUENCE</scope>
    <source>
        <strain evidence="1">IBT 19713</strain>
    </source>
</reference>
<accession>A0A9W9PHT6</accession>